<feature type="compositionally biased region" description="Polar residues" evidence="2">
    <location>
        <begin position="1030"/>
        <end position="1042"/>
    </location>
</feature>
<feature type="compositionally biased region" description="Basic and acidic residues" evidence="2">
    <location>
        <begin position="747"/>
        <end position="759"/>
    </location>
</feature>
<feature type="compositionally biased region" description="Basic and acidic residues" evidence="2">
    <location>
        <begin position="1676"/>
        <end position="1688"/>
    </location>
</feature>
<protein>
    <recommendedName>
        <fullName evidence="5">EF-hand domain-containing protein</fullName>
    </recommendedName>
</protein>
<evidence type="ECO:0000313" key="4">
    <source>
        <dbReference type="Proteomes" id="UP000030640"/>
    </source>
</evidence>
<feature type="compositionally biased region" description="Basic and acidic residues" evidence="2">
    <location>
        <begin position="1017"/>
        <end position="1029"/>
    </location>
</feature>
<evidence type="ECO:0008006" key="5">
    <source>
        <dbReference type="Google" id="ProtNLM"/>
    </source>
</evidence>
<gene>
    <name evidence="3" type="ORF">C922_01190</name>
</gene>
<feature type="compositionally biased region" description="Basic and acidic residues" evidence="2">
    <location>
        <begin position="1605"/>
        <end position="1622"/>
    </location>
</feature>
<feature type="region of interest" description="Disordered" evidence="2">
    <location>
        <begin position="790"/>
        <end position="843"/>
    </location>
</feature>
<accession>W7A501</accession>
<reference evidence="3 4" key="1">
    <citation type="submission" date="2013-02" db="EMBL/GenBank/DDBJ databases">
        <title>The Genome Sequence of Plasmodium inui San Antonio 1.</title>
        <authorList>
            <consortium name="The Broad Institute Genome Sequencing Platform"/>
            <consortium name="The Broad Institute Genome Sequencing Center for Infectious Disease"/>
            <person name="Neafsey D."/>
            <person name="Cheeseman I."/>
            <person name="Volkman S."/>
            <person name="Adams J."/>
            <person name="Walker B."/>
            <person name="Young S.K."/>
            <person name="Zeng Q."/>
            <person name="Gargeya S."/>
            <person name="Fitzgerald M."/>
            <person name="Haas B."/>
            <person name="Abouelleil A."/>
            <person name="Alvarado L."/>
            <person name="Arachchi H.M."/>
            <person name="Berlin A.M."/>
            <person name="Chapman S.B."/>
            <person name="Dewar J."/>
            <person name="Goldberg J."/>
            <person name="Griggs A."/>
            <person name="Gujja S."/>
            <person name="Hansen M."/>
            <person name="Howarth C."/>
            <person name="Imamovic A."/>
            <person name="Larimer J."/>
            <person name="McCowan C."/>
            <person name="Murphy C."/>
            <person name="Neiman D."/>
            <person name="Pearson M."/>
            <person name="Priest M."/>
            <person name="Roberts A."/>
            <person name="Saif S."/>
            <person name="Shea T."/>
            <person name="Sisk P."/>
            <person name="Sykes S."/>
            <person name="Wortman J."/>
            <person name="Nusbaum C."/>
            <person name="Birren B."/>
        </authorList>
    </citation>
    <scope>NUCLEOTIDE SEQUENCE [LARGE SCALE GENOMIC DNA]</scope>
    <source>
        <strain evidence="3 4">San Antonio 1</strain>
    </source>
</reference>
<keyword evidence="4" id="KW-1185">Reference proteome</keyword>
<feature type="region of interest" description="Disordered" evidence="2">
    <location>
        <begin position="2140"/>
        <end position="2164"/>
    </location>
</feature>
<dbReference type="Proteomes" id="UP000030640">
    <property type="component" value="Unassembled WGS sequence"/>
</dbReference>
<evidence type="ECO:0000313" key="3">
    <source>
        <dbReference type="EMBL" id="EUD68172.1"/>
    </source>
</evidence>
<feature type="region of interest" description="Disordered" evidence="2">
    <location>
        <begin position="4349"/>
        <end position="4373"/>
    </location>
</feature>
<feature type="region of interest" description="Disordered" evidence="2">
    <location>
        <begin position="3624"/>
        <end position="3769"/>
    </location>
</feature>
<feature type="compositionally biased region" description="Polar residues" evidence="2">
    <location>
        <begin position="806"/>
        <end position="824"/>
    </location>
</feature>
<organism evidence="3 4">
    <name type="scientific">Plasmodium inui San Antonio 1</name>
    <dbReference type="NCBI Taxonomy" id="1237626"/>
    <lineage>
        <taxon>Eukaryota</taxon>
        <taxon>Sar</taxon>
        <taxon>Alveolata</taxon>
        <taxon>Apicomplexa</taxon>
        <taxon>Aconoidasida</taxon>
        <taxon>Haemosporida</taxon>
        <taxon>Plasmodiidae</taxon>
        <taxon>Plasmodium</taxon>
        <taxon>Plasmodium (Plasmodium)</taxon>
    </lineage>
</organism>
<feature type="compositionally biased region" description="Basic and acidic residues" evidence="2">
    <location>
        <begin position="1147"/>
        <end position="1157"/>
    </location>
</feature>
<dbReference type="OrthoDB" id="371641at2759"/>
<keyword evidence="1" id="KW-0175">Coiled coil</keyword>
<feature type="region of interest" description="Disordered" evidence="2">
    <location>
        <begin position="734"/>
        <end position="759"/>
    </location>
</feature>
<feature type="region of interest" description="Disordered" evidence="2">
    <location>
        <begin position="2315"/>
        <end position="2349"/>
    </location>
</feature>
<feature type="compositionally biased region" description="Basic residues" evidence="2">
    <location>
        <begin position="3751"/>
        <end position="3765"/>
    </location>
</feature>
<feature type="region of interest" description="Disordered" evidence="2">
    <location>
        <begin position="3198"/>
        <end position="3224"/>
    </location>
</feature>
<feature type="region of interest" description="Disordered" evidence="2">
    <location>
        <begin position="554"/>
        <end position="576"/>
    </location>
</feature>
<feature type="region of interest" description="Disordered" evidence="2">
    <location>
        <begin position="366"/>
        <end position="410"/>
    </location>
</feature>
<dbReference type="EMBL" id="KI965463">
    <property type="protein sequence ID" value="EUD68172.1"/>
    <property type="molecule type" value="Genomic_DNA"/>
</dbReference>
<proteinExistence type="predicted"/>
<dbReference type="VEuPathDB" id="PlasmoDB:C922_01190"/>
<feature type="compositionally biased region" description="Basic and acidic residues" evidence="2">
    <location>
        <begin position="1526"/>
        <end position="1537"/>
    </location>
</feature>
<name>W7A501_9APIC</name>
<feature type="compositionally biased region" description="Polar residues" evidence="2">
    <location>
        <begin position="3212"/>
        <end position="3224"/>
    </location>
</feature>
<feature type="compositionally biased region" description="Basic residues" evidence="2">
    <location>
        <begin position="1178"/>
        <end position="1192"/>
    </location>
</feature>
<dbReference type="RefSeq" id="XP_008815020.1">
    <property type="nucleotide sequence ID" value="XM_008816798.1"/>
</dbReference>
<dbReference type="GeneID" id="20036464"/>
<feature type="compositionally biased region" description="Basic and acidic residues" evidence="2">
    <location>
        <begin position="128"/>
        <end position="142"/>
    </location>
</feature>
<feature type="region of interest" description="Disordered" evidence="2">
    <location>
        <begin position="1017"/>
        <end position="1063"/>
    </location>
</feature>
<feature type="compositionally biased region" description="Basic and acidic residues" evidence="2">
    <location>
        <begin position="4411"/>
        <end position="4420"/>
    </location>
</feature>
<feature type="region of interest" description="Disordered" evidence="2">
    <location>
        <begin position="1503"/>
        <end position="1645"/>
    </location>
</feature>
<feature type="region of interest" description="Disordered" evidence="2">
    <location>
        <begin position="4189"/>
        <end position="4217"/>
    </location>
</feature>
<evidence type="ECO:0000256" key="1">
    <source>
        <dbReference type="SAM" id="Coils"/>
    </source>
</evidence>
<feature type="compositionally biased region" description="Basic and acidic residues" evidence="2">
    <location>
        <begin position="1585"/>
        <end position="1594"/>
    </location>
</feature>
<feature type="region of interest" description="Disordered" evidence="2">
    <location>
        <begin position="1669"/>
        <end position="1691"/>
    </location>
</feature>
<feature type="compositionally biased region" description="Acidic residues" evidence="2">
    <location>
        <begin position="3670"/>
        <end position="3689"/>
    </location>
</feature>
<feature type="coiled-coil region" evidence="1">
    <location>
        <begin position="21"/>
        <end position="48"/>
    </location>
</feature>
<sequence>MSDDVCTSVGSSVDSTLFNVLAAGRDKSKKTLEEIKALQERNRTLIKNELKEYKIVNKLISEHIRFMPGLLSTPRESSQLGATLEGVDKVQDVTESMEEEEEEKEPRRMSNWDDNIGGVDNPNPHTSTHLEENAKITEKETTDEGAAAVSVPPENERDPISKHEEPPQKGDPYAGFPSRMNLLQLKQKIERQRLTLSDVKDYQTSTMLLSEVKKIRQLSFSDGAVVKISAKGSLHAEGSGTGDNNSHSKLALREEATIWHTPNEEDKNDCTKGGGIIEQLLMSSDFRSSLSSKGAQGEPLGDSFTVALDSETNGGKHSGGGPNKLNSGDDATKLSSPDCNVHAEANGVDKTKDFLYSIRSVGDLASPSSGEFDVSDGVPLGSEGSQCGEASQGREASQGKDTRQYRNARNGMRISRIDSQYFTGELIREGNSGETLLDGSWPQRGKDAEGSANHPIVIRSHSRGEKRDDELVEVVIRLSRLKIEETFKKKLQFFDKFCLSICVPISYEGQSDGMGEEQRGGSASLNDLSTCRMRSKDEQLDLSNLERIAMKGEKKDTNGKRSGNYVNHKKGRNEGKTYRQDASIKYDNFCLKSRHVNENFIEFGEDIHYKVERQLFESVEKVAILLCASECEQRGRKKKKKKKMSSSKLHTLQRKNVTIVKSLNRPFVVPDWYEILAYGEVPFICKIDVEAPLRELCLPWGSSSHLVKRPLVMVYLQLAMLYLSKGEDNYHLLRKGKTSEGRSLTEPSRRERVQPREGRSHYDEICDQIGHVVPQEQIIQSCESNRSYCSGGENTQGESAKAGYTQGESAQGGYTQGENPQGRSPQGVFTDEEQTGQVGASSQTVAHCTNRDANDVLYIYVHKMLNLSKRRFDNMSICVRFTKEEKYDYRSFTLEEEKTFDFFVHSKRRVSELREVILEVWRDSTGKDKRRRGRQGWHYDDQEESRDCVGIVNIPLEDIIQKEQVICLEKHFEMTHQFYENMNFMFWVILVRGQKNRQENVRQFCEKYIESYANEGKHSLSNRDDRTDESLTSSVFSLSGGEQSLGKRFAPSDSDPPGEEKSSMSINEQYFIYDSESLQNSEYYVYELQREVLQKDVRSSALIASVMERARKSAAGRDQTSDDEKGDDQGSDDEKGDDQGSDDERGDDQRSEDHVEDSGGSVNSINNDEDVPEERTQKRVSRRRKREKAAKRKKDPAIYLPIEFIKEELLLRGMKEDTVHLMIADMKKNTTKKDERYILKTHFEEYIDKIFTKWEKLTNKLFIRNRKKMLLNDVCEYLDNLYIDDDRYISKEEFFIFFQEVGIVFVDSTVFDELCLLFFDKERKEIYFSAFSALIIKRGVEELKNTVYGYDILLRLFGSFYENQVTIEFLENELGKMNLQTKNYYSARIKRYFSSEALRSSSIDQGTADENLGRFLKEEENVCSCTSLLFLHSVRFMLTRFNNRDFSNQDLFFLVKYLLQTQCNYSRTDGRVLVNVIKGIESLNLSFFLALYHMYVQQHASGGGLQGNAPVGRSQRSDPTETSPGDEPREVEAKRFPLCDGMEGSTDGRISNGMVVSSPRGGAQAEGGVPDQTGDTSGQEADNEADPKSERGDEGGQVALFMLKSSDKDEALLTGDPDKSSEIIEGGSPVQEENTPRGEAQTDAQNYDGAKEPWGESPTIITETQNNRSLVSGLNDRGRKDQTGDHTMARKTSNDALSNVKRQKHMSVTKTTSFCNATDERKNTSRPRKDIRNSFKYIVIILHGKIVSGLITVEYISECLFRYFGRRRGKDRNEQNDKMDLLMLFDLLGLYTSYEIALKVLNWYAREVIVNRGGDNDDGVAANGVEATVWGGNHLEERQHENTSLLQDFTAINHQHNIKKIMERHYLNEQIGGNIFSGSTLEDFFSLLKEKDIGIQAFSKKNIFTYSDFYATVENLNLDFSRNYLRLLFSNLLTYDLTSFTSVNNKLIFYDCMEAYWLNWNRAHFEFHRGEAHAKVHTEVLAEVQAEQGAEYHARALLDSVKQRRKELAIFKKTNQVETPNRVSHIPQRSRLVIVREEWATSIENTVSDPTSLFFYLSENGTLRGEELIKHYFFMNMFRCEMNSVNVDDYANDTYTFYDFWQICKDKCVSQCERIDDDSFREDLLRLIVVINGDHRSGKEAIRKGHSEGVNPSGGGMRPSGGPTITKSASSLQTLLKGKTHLFSKNFKKNLANLRLAVENLGKGMTEVSHSPLGPCLGRSRSAITQSAVSFNANWNRSGSYDAGLGRRTGSTESGETPLVQFLKRNKHVVGHIREFFYLFVFCCKVANNESVDLSFHEQEWIFYRGKLKDQYSQRGERSAPGCTPPKGENKHTYVPPNGAKKREKDRPNHSPFLYKEVRICCEEKKFTSQEYKGVVYPYLLLLCDLLKKIVHIYKDGHAAYLTKRFSVNYEEKNSRITFLHRVENIMTRSGSFDSKEWNKMYSIFEALDIRISEFLLNLWSCLEVNNYIMRLPNGVTLFNDCYNTVWDLMRPKGSGRSSLWADLPTGRKRDCPRKSPIPLGRNRTDRDSDEWNELYVKNVKYVIAFNKLLLSDVRGINRRSLLHNKYITQDRIFTTHMTNVYVRALFNECILTGLNINRLFAHIDKKDSFIYVLSKNFNHIFSEEDMALFVKKYSFVVDMTSLHLRNSCHNFFSTKSFLNDLYRQGEYYNAELKGKLFRFFFKNENVFFCKHHQRIVHTNFEPMDKHHLMSCDKLKNILSLHGLFLSWAELYDFFQPLNKFCVIYDSKKFELHEAGKPGPYILKAYINLPNLLRLARRAARKEVERHGGGEEYPFEDNRNREKDVEKSVSRNNFHKKDSYTEKMPTSDHQLSSCPIRRRVHSGTAPSKKEPLRKAIPRKENAKEEEQKKKIHHGSHQAVYTNLAKIKALPRTYFYHFRFNSLTMGRILFFFFIKLANLKSKSNLTHEQMYYGIKRAGKKDIVKKEMKNACHLLLNMEENKLDSIIPDDFVLKKEEFLNGVHLNLFLLRDRLDFLFGENHSSPIHVHQFVHFFDTEKGAVSFSNYRFVYNFSYEWVNRMHMKDEYVTRESCEAFLAEFRLPGVEDDSNGEGEPPLRVAEVHEASDKESNVKKKKENFQNGVEDVARNEKPVWRSHPEGDVTPREATPRDTLEDNREDPPVRHSLWKDQLVKMFKKNIKGKWKKILMPIFHRKEFYAHRFRIIIKEFTGMKNFVRKMESEKWRGREPNVDNKSIHQNGPSEPSQPSAPISLSYFCCFAMKEIVMDNICTESAMSLGGETRRGGDSLHVNYLFEHTFSTVREKDIITLFEHNKKIFKLKLLRGGSIIAEADLHILEMFSIMRNEEKKSQKILCFIPTDADNKNIIFLDVDMYYKRTKMGSGDPIFETSHRMVSPNFCVEQLAEESPHQRPHQVDLAKLNSSIMRASEKRDSNNKELIKRTQSGVSNNWCSDQSAHRTAHCTHGEDNSTSMHRRTNCTLTDSRQRRDGLTASPVVHPRITNGTTQMSRQCSGEYVWLRNGREVLLADQGGGNVTRGGYGDEAGDADETNYAAPNSIILVDGILEGHACRENPNQKHSSRDEYQIKDKDRRVNRWKNNTSHVYLTVNWVILPACLIRKMISRLSGNGNADRWGDDVFVAVYVEVYQRMDTSGGSGSTGSSSRGNNGDGTYELLSRSIPQMVSWEKRGTSPKGSDESLESWCEEEGGGDDEDDADNGTMRRRSNRANGTSPDGDKAEGGTGTLHNVAVNPGEQTHPSREESQSASMQLLKEEEAKEKKKKERKRKIKRNHSSAKLSSIHNLKIKHREFINSGSSPYVEGKITVKALISLNHISEDVAIGEHFFKIKNILHENADAVFCWESLFHGVYGENAFSEEEKERNMILDSSDVRMGSTDRVLMRNETEMVTYPKEEAEKLAIVPHLDDGKGEKETILGNKSSIEREKKENSIVLLDNGNAENGRDERELRKKRLIGYVSFEYEIKRTEDERNYEKRDHFAIPNFVKIYFLKKNRNNENILKGKNDILRKTTLEKLFGEVLRRVNYKKYVKVETLLDALSYSVYSNYMDYIIRLFRHYVGADTSLFFPVENILLILALRKLSSHFSNVMIHLFREFHPCNGEVNSFGVVEWSHFVKCMLKAQCGSSNGGGVTVGRGTRSVKRERLLNREKLLTREGLVGAANQGPPQELYHKLNKRGGKKTNMFSSTSSCVSSFSPFSAFTQEDTEDDDTSSTASSSAERHREGETPLRGKHRMKALNPLSQRDWCLLNHWEKWHLHQNDRSCFFLLLFLNDMIIFYRENKRAVKSHKLNISLPHTCSRAQVKNKECPLHRKHYLSGLASGLTSRCGVRGAIRGERRGELKHGLSNRVLCGQVGRSPCGGSADQDCSQNRSRHWGPHKGDAKCEQRKGQLHPLKTCRHVENDIESLPHYGHRRRATLSKHHSRDASPEERYRRSTSAADLLPREQKGKKRTSIYHYNLLRDESKVAPVKDPTDEECTNGVNSFTVLGRNLRRDHRSNQLYSLQRRNEDVVMEMDRTNLGKAYPSPYRLYVKVKRLFNAATLVKERMAMSFQVVLSNYDWIQSGHMLPYFVSPEHGYIINKIQAVSRPFLNDPHSGINTAVVLALPTRAEMSRVSNATSAEKTDNTVNTANLPGFVLKANTKGESSYGLLKMCLKNLSLQICFYDVPFWSDSLSEESYANDEALGCSLYPAGQQEGRTRQTWQTRKTLVSSTFIPLTVLLKKHKTKVRAPLVSSPFCSSRGRRSDMEVEILLKYDRVDTSGVQQKRATQRGGQNDIQKIVQKNAQKKEHNFVQKIMQTKFTQVRPTQEQSKLLKSRLETWAYGHANGKESTPEYGIVAEGLNIDSSAETQSRLLLSDDFDLAGRHDSIDFCNIPLLTLPKIPPPIS</sequence>
<feature type="region of interest" description="Disordered" evidence="2">
    <location>
        <begin position="73"/>
        <end position="175"/>
    </location>
</feature>
<feature type="compositionally biased region" description="Basic and acidic residues" evidence="2">
    <location>
        <begin position="4206"/>
        <end position="4216"/>
    </location>
</feature>
<feature type="region of interest" description="Disordered" evidence="2">
    <location>
        <begin position="1110"/>
        <end position="1192"/>
    </location>
</feature>
<feature type="compositionally biased region" description="Acidic residues" evidence="2">
    <location>
        <begin position="1124"/>
        <end position="1146"/>
    </location>
</feature>
<feature type="region of interest" description="Disordered" evidence="2">
    <location>
        <begin position="4396"/>
        <end position="4435"/>
    </location>
</feature>
<feature type="compositionally biased region" description="Basic residues" evidence="2">
    <location>
        <begin position="4397"/>
        <end position="4410"/>
    </location>
</feature>
<feature type="compositionally biased region" description="Low complexity" evidence="2">
    <location>
        <begin position="3632"/>
        <end position="3643"/>
    </location>
</feature>
<feature type="region of interest" description="Disordered" evidence="2">
    <location>
        <begin position="288"/>
        <end position="338"/>
    </location>
</feature>
<feature type="region of interest" description="Disordered" evidence="2">
    <location>
        <begin position="3107"/>
        <end position="3138"/>
    </location>
</feature>
<feature type="compositionally biased region" description="Basic and acidic residues" evidence="2">
    <location>
        <begin position="154"/>
        <end position="168"/>
    </location>
</feature>
<feature type="compositionally biased region" description="Basic and acidic residues" evidence="2">
    <location>
        <begin position="3198"/>
        <end position="3211"/>
    </location>
</feature>
<evidence type="ECO:0000256" key="2">
    <source>
        <dbReference type="SAM" id="MobiDB-lite"/>
    </source>
</evidence>
<feature type="compositionally biased region" description="Basic and acidic residues" evidence="2">
    <location>
        <begin position="2847"/>
        <end position="2868"/>
    </location>
</feature>
<feature type="compositionally biased region" description="Basic and acidic residues" evidence="2">
    <location>
        <begin position="2784"/>
        <end position="2821"/>
    </location>
</feature>
<feature type="region of interest" description="Disordered" evidence="2">
    <location>
        <begin position="2784"/>
        <end position="2874"/>
    </location>
</feature>